<comment type="caution">
    <text evidence="1">The sequence shown here is derived from an EMBL/GenBank/DDBJ whole genome shotgun (WGS) entry which is preliminary data.</text>
</comment>
<reference evidence="2 3" key="2">
    <citation type="submission" date="2024-07" db="EMBL/GenBank/DDBJ databases">
        <authorList>
            <person name="Akdeniz Z."/>
        </authorList>
    </citation>
    <scope>NUCLEOTIDE SEQUENCE [LARGE SCALE GENOMIC DNA]</scope>
</reference>
<organism evidence="1">
    <name type="scientific">Hexamita inflata</name>
    <dbReference type="NCBI Taxonomy" id="28002"/>
    <lineage>
        <taxon>Eukaryota</taxon>
        <taxon>Metamonada</taxon>
        <taxon>Diplomonadida</taxon>
        <taxon>Hexamitidae</taxon>
        <taxon>Hexamitinae</taxon>
        <taxon>Hexamita</taxon>
    </lineage>
</organism>
<accession>A0AA86QG10</accession>
<protein>
    <submittedName>
        <fullName evidence="1">Uncharacterized protein</fullName>
    </submittedName>
</protein>
<name>A0AA86QG10_9EUKA</name>
<reference evidence="1" key="1">
    <citation type="submission" date="2023-06" db="EMBL/GenBank/DDBJ databases">
        <authorList>
            <person name="Kurt Z."/>
        </authorList>
    </citation>
    <scope>NUCLEOTIDE SEQUENCE</scope>
</reference>
<evidence type="ECO:0000313" key="1">
    <source>
        <dbReference type="EMBL" id="CAI9958606.1"/>
    </source>
</evidence>
<dbReference type="AlphaFoldDB" id="A0AA86QG10"/>
<dbReference type="EMBL" id="CATOUU010000906">
    <property type="protein sequence ID" value="CAI9958606.1"/>
    <property type="molecule type" value="Genomic_DNA"/>
</dbReference>
<sequence length="455" mass="52510">MMLKGKQLLSKLMKTSYVVEEDFEVLLDKFKLSLDALRADVINECPAIFDYTSAFSALISSGLSSNQSTFTLCAAICKSDETLSKVLANAYNQIYLDTDYNGITLDAAKQYTMFQIIARFLLAHGLLSKFIMTGSYMQDKLELTYYQNHIGIFLSQELRDRAFYLANQFEKITRQMNFSADVRFYRIVNSNQQELLDEISAHFSTLPQRTISFREESKQIQADFISFLAELKVHQLISILDQLYSQLKLINAGKETINQYYLKAAGVNLRQEEIAGLMDTIQKILETMANCGAKVKMIQIKALFQKVQSFGELQYQLFIVRFLLADPLLMAVFFAYLGGNLESDIQLWEVELLFLVYYVSNYILKYFATSNADDKFQQIISSWRLFMNYSLTQEGQKYDFDRIRPQSTIQSRYLIFQKGKIEITTCNKRTAMTKINAVEDVQGRSTNSLNKLRQF</sequence>
<evidence type="ECO:0000313" key="2">
    <source>
        <dbReference type="EMBL" id="CAL6010535.1"/>
    </source>
</evidence>
<dbReference type="EMBL" id="CAXDID020000061">
    <property type="protein sequence ID" value="CAL6010535.1"/>
    <property type="molecule type" value="Genomic_DNA"/>
</dbReference>
<keyword evidence="3" id="KW-1185">Reference proteome</keyword>
<proteinExistence type="predicted"/>
<dbReference type="Proteomes" id="UP001642409">
    <property type="component" value="Unassembled WGS sequence"/>
</dbReference>
<gene>
    <name evidence="2" type="ORF">HINF_LOCUS22135</name>
    <name evidence="1" type="ORF">HINF_LOCUS46251</name>
</gene>
<evidence type="ECO:0000313" key="3">
    <source>
        <dbReference type="Proteomes" id="UP001642409"/>
    </source>
</evidence>